<dbReference type="HOGENOM" id="CLU_1020299_0_0_1"/>
<protein>
    <submittedName>
        <fullName evidence="1">Heat shock 70 kDa protein 12B</fullName>
    </submittedName>
</protein>
<sequence>MWGDPEKKFMIQAAKKAGIDKTRLAIVLESEAAYIFCKVLPVEKFENGSNNIDVFSPGQRYLVLNAEDKTIDTTVLKVNPEGKVNVLRRASWENCGGAVVDNAFKQMLIDIVGENFMDSFRQNNTADYIDIFSAFKMKKRTKMGEYIIHQKINLVISPRFLEKYNEDRGTDVSKRTLETRYAKSLKWSGDKMRIDIDLFRSFFHPANVKLVICIREILSKPEAIGTKVILMVGGFSECQIVQDAIRKAFPECRVVVPHEAGLAVLKGAVLFGHSVISDDDNTPVLEEGDNRLVVALDNNKVYNTTEDRRSYATTDRLFGRCTIL</sequence>
<organism evidence="1">
    <name type="scientific">Magallana gigas</name>
    <name type="common">Pacific oyster</name>
    <name type="synonym">Crassostrea gigas</name>
    <dbReference type="NCBI Taxonomy" id="29159"/>
    <lineage>
        <taxon>Eukaryota</taxon>
        <taxon>Metazoa</taxon>
        <taxon>Spiralia</taxon>
        <taxon>Lophotrochozoa</taxon>
        <taxon>Mollusca</taxon>
        <taxon>Bivalvia</taxon>
        <taxon>Autobranchia</taxon>
        <taxon>Pteriomorphia</taxon>
        <taxon>Ostreida</taxon>
        <taxon>Ostreoidea</taxon>
        <taxon>Ostreidae</taxon>
        <taxon>Magallana</taxon>
    </lineage>
</organism>
<dbReference type="Gene3D" id="3.30.420.40">
    <property type="match status" value="2"/>
</dbReference>
<dbReference type="SUPFAM" id="SSF53067">
    <property type="entry name" value="Actin-like ATPase domain"/>
    <property type="match status" value="1"/>
</dbReference>
<proteinExistence type="predicted"/>
<dbReference type="InterPro" id="IPR043129">
    <property type="entry name" value="ATPase_NBD"/>
</dbReference>
<dbReference type="InParanoid" id="K1QZT9"/>
<dbReference type="EMBL" id="JH819166">
    <property type="protein sequence ID" value="EKC36709.1"/>
    <property type="molecule type" value="Genomic_DNA"/>
</dbReference>
<gene>
    <name evidence="1" type="ORF">CGI_10024937</name>
</gene>
<accession>K1QZT9</accession>
<keyword evidence="1" id="KW-0346">Stress response</keyword>
<dbReference type="Gene3D" id="3.90.640.10">
    <property type="entry name" value="Actin, Chain A, domain 4"/>
    <property type="match status" value="1"/>
</dbReference>
<evidence type="ECO:0000313" key="1">
    <source>
        <dbReference type="EMBL" id="EKC36709.1"/>
    </source>
</evidence>
<dbReference type="PANTHER" id="PTHR14187">
    <property type="entry name" value="ALPHA KINASE/ELONGATION FACTOR 2 KINASE"/>
    <property type="match status" value="1"/>
</dbReference>
<name>K1QZT9_MAGGI</name>
<dbReference type="PANTHER" id="PTHR14187:SF5">
    <property type="entry name" value="HEAT SHOCK 70 KDA PROTEIN 12A"/>
    <property type="match status" value="1"/>
</dbReference>
<reference evidence="1" key="1">
    <citation type="journal article" date="2012" name="Nature">
        <title>The oyster genome reveals stress adaptation and complexity of shell formation.</title>
        <authorList>
            <person name="Zhang G."/>
            <person name="Fang X."/>
            <person name="Guo X."/>
            <person name="Li L."/>
            <person name="Luo R."/>
            <person name="Xu F."/>
            <person name="Yang P."/>
            <person name="Zhang L."/>
            <person name="Wang X."/>
            <person name="Qi H."/>
            <person name="Xiong Z."/>
            <person name="Que H."/>
            <person name="Xie Y."/>
            <person name="Holland P.W."/>
            <person name="Paps J."/>
            <person name="Zhu Y."/>
            <person name="Wu F."/>
            <person name="Chen Y."/>
            <person name="Wang J."/>
            <person name="Peng C."/>
            <person name="Meng J."/>
            <person name="Yang L."/>
            <person name="Liu J."/>
            <person name="Wen B."/>
            <person name="Zhang N."/>
            <person name="Huang Z."/>
            <person name="Zhu Q."/>
            <person name="Feng Y."/>
            <person name="Mount A."/>
            <person name="Hedgecock D."/>
            <person name="Xu Z."/>
            <person name="Liu Y."/>
            <person name="Domazet-Loso T."/>
            <person name="Du Y."/>
            <person name="Sun X."/>
            <person name="Zhang S."/>
            <person name="Liu B."/>
            <person name="Cheng P."/>
            <person name="Jiang X."/>
            <person name="Li J."/>
            <person name="Fan D."/>
            <person name="Wang W."/>
            <person name="Fu W."/>
            <person name="Wang T."/>
            <person name="Wang B."/>
            <person name="Zhang J."/>
            <person name="Peng Z."/>
            <person name="Li Y."/>
            <person name="Li N."/>
            <person name="Wang J."/>
            <person name="Chen M."/>
            <person name="He Y."/>
            <person name="Tan F."/>
            <person name="Song X."/>
            <person name="Zheng Q."/>
            <person name="Huang R."/>
            <person name="Yang H."/>
            <person name="Du X."/>
            <person name="Chen L."/>
            <person name="Yang M."/>
            <person name="Gaffney P.M."/>
            <person name="Wang S."/>
            <person name="Luo L."/>
            <person name="She Z."/>
            <person name="Ming Y."/>
            <person name="Huang W."/>
            <person name="Zhang S."/>
            <person name="Huang B."/>
            <person name="Zhang Y."/>
            <person name="Qu T."/>
            <person name="Ni P."/>
            <person name="Miao G."/>
            <person name="Wang J."/>
            <person name="Wang Q."/>
            <person name="Steinberg C.E."/>
            <person name="Wang H."/>
            <person name="Li N."/>
            <person name="Qian L."/>
            <person name="Zhang G."/>
            <person name="Li Y."/>
            <person name="Yang H."/>
            <person name="Liu X."/>
            <person name="Wang J."/>
            <person name="Yin Y."/>
            <person name="Wang J."/>
        </authorList>
    </citation>
    <scope>NUCLEOTIDE SEQUENCE [LARGE SCALE GENOMIC DNA]</scope>
    <source>
        <strain evidence="1">05x7-T-G4-1.051#20</strain>
    </source>
</reference>
<dbReference type="AlphaFoldDB" id="K1QZT9"/>